<keyword evidence="3" id="KW-1133">Transmembrane helix</keyword>
<organism evidence="4 5">
    <name type="scientific">Aromia moschata</name>
    <dbReference type="NCBI Taxonomy" id="1265417"/>
    <lineage>
        <taxon>Eukaryota</taxon>
        <taxon>Metazoa</taxon>
        <taxon>Ecdysozoa</taxon>
        <taxon>Arthropoda</taxon>
        <taxon>Hexapoda</taxon>
        <taxon>Insecta</taxon>
        <taxon>Pterygota</taxon>
        <taxon>Neoptera</taxon>
        <taxon>Endopterygota</taxon>
        <taxon>Coleoptera</taxon>
        <taxon>Polyphaga</taxon>
        <taxon>Cucujiformia</taxon>
        <taxon>Chrysomeloidea</taxon>
        <taxon>Cerambycidae</taxon>
        <taxon>Cerambycinae</taxon>
        <taxon>Callichromatini</taxon>
        <taxon>Aromia</taxon>
    </lineage>
</organism>
<feature type="transmembrane region" description="Helical" evidence="3">
    <location>
        <begin position="14"/>
        <end position="33"/>
    </location>
</feature>
<dbReference type="PROSITE" id="PS51155">
    <property type="entry name" value="CHIT_BIND_RR_2"/>
    <property type="match status" value="1"/>
</dbReference>
<dbReference type="AlphaFoldDB" id="A0AAV8XTX1"/>
<dbReference type="Pfam" id="PF00379">
    <property type="entry name" value="Chitin_bind_4"/>
    <property type="match status" value="1"/>
</dbReference>
<reference evidence="4" key="1">
    <citation type="journal article" date="2023" name="Insect Mol. Biol.">
        <title>Genome sequencing provides insights into the evolution of gene families encoding plant cell wall-degrading enzymes in longhorned beetles.</title>
        <authorList>
            <person name="Shin N.R."/>
            <person name="Okamura Y."/>
            <person name="Kirsch R."/>
            <person name="Pauchet Y."/>
        </authorList>
    </citation>
    <scope>NUCLEOTIDE SEQUENCE</scope>
    <source>
        <strain evidence="4">AMC_N1</strain>
    </source>
</reference>
<keyword evidence="5" id="KW-1185">Reference proteome</keyword>
<keyword evidence="1 2" id="KW-0193">Cuticle</keyword>
<gene>
    <name evidence="4" type="ORF">NQ318_021945</name>
</gene>
<protein>
    <submittedName>
        <fullName evidence="4">Uncharacterized protein</fullName>
    </submittedName>
</protein>
<sequence length="153" mass="16504">MQLRKQCKICFKFLAYYVGELKLIIAVALFAIGNCLPADLEEPIPIVSQDAEVGFDGTYHSSYETGNGIVAEERGFLKNPGVENQTAEEVVGSFSYTAPDGTPISLKYVANELGFQPEGDHLPVAPVDENTPPPVPPVIARALEFLATLPPTP</sequence>
<dbReference type="InterPro" id="IPR050468">
    <property type="entry name" value="Cuticle_Struct_Prot"/>
</dbReference>
<keyword evidence="3" id="KW-0812">Transmembrane</keyword>
<comment type="caution">
    <text evidence="4">The sequence shown here is derived from an EMBL/GenBank/DDBJ whole genome shotgun (WGS) entry which is preliminary data.</text>
</comment>
<dbReference type="InterPro" id="IPR031311">
    <property type="entry name" value="CHIT_BIND_RR_consensus"/>
</dbReference>
<name>A0AAV8XTX1_9CUCU</name>
<keyword evidence="3" id="KW-0472">Membrane</keyword>
<dbReference type="PANTHER" id="PTHR10380">
    <property type="entry name" value="CUTICLE PROTEIN"/>
    <property type="match status" value="1"/>
</dbReference>
<accession>A0AAV8XTX1</accession>
<evidence type="ECO:0000256" key="1">
    <source>
        <dbReference type="ARBA" id="ARBA00022460"/>
    </source>
</evidence>
<dbReference type="GO" id="GO:0008010">
    <property type="term" value="F:structural constituent of chitin-based larval cuticle"/>
    <property type="evidence" value="ECO:0007669"/>
    <property type="project" value="TreeGrafter"/>
</dbReference>
<evidence type="ECO:0000313" key="5">
    <source>
        <dbReference type="Proteomes" id="UP001162162"/>
    </source>
</evidence>
<dbReference type="PROSITE" id="PS00233">
    <property type="entry name" value="CHIT_BIND_RR_1"/>
    <property type="match status" value="1"/>
</dbReference>
<dbReference type="GO" id="GO:0062129">
    <property type="term" value="C:chitin-based extracellular matrix"/>
    <property type="evidence" value="ECO:0007669"/>
    <property type="project" value="TreeGrafter"/>
</dbReference>
<dbReference type="PANTHER" id="PTHR10380:SF241">
    <property type="entry name" value="CUTICULAR PROTEIN 47EG-RELATED"/>
    <property type="match status" value="1"/>
</dbReference>
<evidence type="ECO:0000256" key="3">
    <source>
        <dbReference type="SAM" id="Phobius"/>
    </source>
</evidence>
<dbReference type="PRINTS" id="PR00947">
    <property type="entry name" value="CUTICLE"/>
</dbReference>
<dbReference type="InterPro" id="IPR000618">
    <property type="entry name" value="Insect_cuticle"/>
</dbReference>
<evidence type="ECO:0000313" key="4">
    <source>
        <dbReference type="EMBL" id="KAJ8942543.1"/>
    </source>
</evidence>
<proteinExistence type="predicted"/>
<evidence type="ECO:0000256" key="2">
    <source>
        <dbReference type="PROSITE-ProRule" id="PRU00497"/>
    </source>
</evidence>
<dbReference type="EMBL" id="JAPWTK010000321">
    <property type="protein sequence ID" value="KAJ8942543.1"/>
    <property type="molecule type" value="Genomic_DNA"/>
</dbReference>
<dbReference type="Proteomes" id="UP001162162">
    <property type="component" value="Unassembled WGS sequence"/>
</dbReference>